<comment type="subcellular location">
    <subcellularLocation>
        <location evidence="8">Cell inner membrane</location>
        <topology evidence="8">Single-pass type II membrane protein</topology>
    </subcellularLocation>
    <subcellularLocation>
        <location evidence="1">Cell membrane</location>
        <topology evidence="1">Single-pass type II membrane protein</topology>
    </subcellularLocation>
    <text evidence="8">Localizes to the division septum where it forms a ring structure.</text>
</comment>
<keyword evidence="2 8" id="KW-1003">Cell membrane</keyword>
<evidence type="ECO:0000256" key="3">
    <source>
        <dbReference type="ARBA" id="ARBA00022618"/>
    </source>
</evidence>
<keyword evidence="4 8" id="KW-0812">Transmembrane</keyword>
<evidence type="ECO:0000313" key="11">
    <source>
        <dbReference type="Proteomes" id="UP001363010"/>
    </source>
</evidence>
<name>A0ABU8VTS9_9BURK</name>
<sequence>MARLNLLLLLSVLATALLLVHTQYRSRQLFTEMERVNNESHRLEVEYERLQVEKRAQATPLRVEKLAKEQLKMTTTTPAITLYVRQDGSVIPAVVSAAPPLPTNAGAPARKGH</sequence>
<protein>
    <recommendedName>
        <fullName evidence="8 9">Cell division protein FtsL</fullName>
    </recommendedName>
</protein>
<evidence type="ECO:0000256" key="7">
    <source>
        <dbReference type="ARBA" id="ARBA00023306"/>
    </source>
</evidence>
<dbReference type="GO" id="GO:0051301">
    <property type="term" value="P:cell division"/>
    <property type="evidence" value="ECO:0007669"/>
    <property type="project" value="UniProtKB-KW"/>
</dbReference>
<evidence type="ECO:0000256" key="8">
    <source>
        <dbReference type="HAMAP-Rule" id="MF_00910"/>
    </source>
</evidence>
<evidence type="ECO:0000256" key="1">
    <source>
        <dbReference type="ARBA" id="ARBA00004401"/>
    </source>
</evidence>
<comment type="similarity">
    <text evidence="8">Belongs to the FtsL family.</text>
</comment>
<keyword evidence="8" id="KW-0997">Cell inner membrane</keyword>
<evidence type="ECO:0000256" key="4">
    <source>
        <dbReference type="ARBA" id="ARBA00022692"/>
    </source>
</evidence>
<dbReference type="InterPro" id="IPR011922">
    <property type="entry name" value="Cell_div_FtsL"/>
</dbReference>
<dbReference type="PANTHER" id="PTHR37479:SF1">
    <property type="entry name" value="CELL DIVISION PROTEIN FTSL"/>
    <property type="match status" value="1"/>
</dbReference>
<reference evidence="10 11" key="1">
    <citation type="submission" date="2024-03" db="EMBL/GenBank/DDBJ databases">
        <title>Novel species of the genus Variovorax.</title>
        <authorList>
            <person name="Liu Q."/>
            <person name="Xin Y.-H."/>
        </authorList>
    </citation>
    <scope>NUCLEOTIDE SEQUENCE [LARGE SCALE GENOMIC DNA]</scope>
    <source>
        <strain evidence="10 11">KACC 18501</strain>
    </source>
</reference>
<dbReference type="PANTHER" id="PTHR37479">
    <property type="entry name" value="CELL DIVISION PROTEIN FTSL"/>
    <property type="match status" value="1"/>
</dbReference>
<evidence type="ECO:0000313" key="10">
    <source>
        <dbReference type="EMBL" id="MEJ8820461.1"/>
    </source>
</evidence>
<keyword evidence="7 8" id="KW-0131">Cell cycle</keyword>
<dbReference type="RefSeq" id="WP_340361527.1">
    <property type="nucleotide sequence ID" value="NZ_JBBKZV010000001.1"/>
</dbReference>
<dbReference type="NCBIfam" id="TIGR02209">
    <property type="entry name" value="ftsL_broad"/>
    <property type="match status" value="1"/>
</dbReference>
<dbReference type="EMBL" id="JBBKZV010000001">
    <property type="protein sequence ID" value="MEJ8820461.1"/>
    <property type="molecule type" value="Genomic_DNA"/>
</dbReference>
<evidence type="ECO:0000256" key="5">
    <source>
        <dbReference type="ARBA" id="ARBA00022989"/>
    </source>
</evidence>
<evidence type="ECO:0000256" key="2">
    <source>
        <dbReference type="ARBA" id="ARBA00022475"/>
    </source>
</evidence>
<accession>A0ABU8VTS9</accession>
<organism evidence="10 11">
    <name type="scientific">Variovorax humicola</name>
    <dbReference type="NCBI Taxonomy" id="1769758"/>
    <lineage>
        <taxon>Bacteria</taxon>
        <taxon>Pseudomonadati</taxon>
        <taxon>Pseudomonadota</taxon>
        <taxon>Betaproteobacteria</taxon>
        <taxon>Burkholderiales</taxon>
        <taxon>Comamonadaceae</taxon>
        <taxon>Variovorax</taxon>
    </lineage>
</organism>
<comment type="function">
    <text evidence="8">Essential cell division protein. May link together the upstream cell division proteins, which are predominantly cytoplasmic, with the downstream cell division proteins, which are predominantly periplasmic.</text>
</comment>
<dbReference type="HAMAP" id="MF_00910">
    <property type="entry name" value="FtsL"/>
    <property type="match status" value="1"/>
</dbReference>
<comment type="subunit">
    <text evidence="8">Part of a complex composed of FtsB, FtsL and FtsQ.</text>
</comment>
<comment type="caution">
    <text evidence="10">The sequence shown here is derived from an EMBL/GenBank/DDBJ whole genome shotgun (WGS) entry which is preliminary data.</text>
</comment>
<evidence type="ECO:0000256" key="6">
    <source>
        <dbReference type="ARBA" id="ARBA00023136"/>
    </source>
</evidence>
<evidence type="ECO:0000256" key="9">
    <source>
        <dbReference type="NCBIfam" id="TIGR02209"/>
    </source>
</evidence>
<keyword evidence="11" id="KW-1185">Reference proteome</keyword>
<keyword evidence="5 8" id="KW-1133">Transmembrane helix</keyword>
<keyword evidence="3 8" id="KW-0132">Cell division</keyword>
<gene>
    <name evidence="8 10" type="primary">ftsL</name>
    <name evidence="10" type="ORF">WKW80_00240</name>
</gene>
<dbReference type="Pfam" id="PF04999">
    <property type="entry name" value="FtsL"/>
    <property type="match status" value="1"/>
</dbReference>
<keyword evidence="6 8" id="KW-0472">Membrane</keyword>
<proteinExistence type="inferred from homology"/>
<dbReference type="Proteomes" id="UP001363010">
    <property type="component" value="Unassembled WGS sequence"/>
</dbReference>